<dbReference type="Gene3D" id="3.90.550.10">
    <property type="entry name" value="Spore Coat Polysaccharide Biosynthesis Protein SpsA, Chain A"/>
    <property type="match status" value="1"/>
</dbReference>
<dbReference type="AlphaFoldDB" id="A0A6A6VZB7"/>
<evidence type="ECO:0000256" key="3">
    <source>
        <dbReference type="ARBA" id="ARBA00022679"/>
    </source>
</evidence>
<evidence type="ECO:0000313" key="7">
    <source>
        <dbReference type="Proteomes" id="UP000799437"/>
    </source>
</evidence>
<dbReference type="EMBL" id="ML996577">
    <property type="protein sequence ID" value="KAF2755653.1"/>
    <property type="molecule type" value="Genomic_DNA"/>
</dbReference>
<gene>
    <name evidence="6" type="ORF">EJ05DRAFT_109762</name>
</gene>
<reference evidence="6" key="1">
    <citation type="journal article" date="2020" name="Stud. Mycol.">
        <title>101 Dothideomycetes genomes: a test case for predicting lifestyles and emergence of pathogens.</title>
        <authorList>
            <person name="Haridas S."/>
            <person name="Albert R."/>
            <person name="Binder M."/>
            <person name="Bloem J."/>
            <person name="Labutti K."/>
            <person name="Salamov A."/>
            <person name="Andreopoulos B."/>
            <person name="Baker S."/>
            <person name="Barry K."/>
            <person name="Bills G."/>
            <person name="Bluhm B."/>
            <person name="Cannon C."/>
            <person name="Castanera R."/>
            <person name="Culley D."/>
            <person name="Daum C."/>
            <person name="Ezra D."/>
            <person name="Gonzalez J."/>
            <person name="Henrissat B."/>
            <person name="Kuo A."/>
            <person name="Liang C."/>
            <person name="Lipzen A."/>
            <person name="Lutzoni F."/>
            <person name="Magnuson J."/>
            <person name="Mondo S."/>
            <person name="Nolan M."/>
            <person name="Ohm R."/>
            <person name="Pangilinan J."/>
            <person name="Park H.-J."/>
            <person name="Ramirez L."/>
            <person name="Alfaro M."/>
            <person name="Sun H."/>
            <person name="Tritt A."/>
            <person name="Yoshinaga Y."/>
            <person name="Zwiers L.-H."/>
            <person name="Turgeon B."/>
            <person name="Goodwin S."/>
            <person name="Spatafora J."/>
            <person name="Crous P."/>
            <person name="Grigoriev I."/>
        </authorList>
    </citation>
    <scope>NUCLEOTIDE SEQUENCE</scope>
    <source>
        <strain evidence="6">CBS 121739</strain>
    </source>
</reference>
<dbReference type="PANTHER" id="PTHR31306:SF3">
    <property type="entry name" value="NUCLEOTIDE-DIPHOSPHO-SUGAR TRANSFERASE DOMAIN-CONTAINING PROTEIN"/>
    <property type="match status" value="1"/>
</dbReference>
<evidence type="ECO:0008006" key="8">
    <source>
        <dbReference type="Google" id="ProtNLM"/>
    </source>
</evidence>
<keyword evidence="5" id="KW-0812">Transmembrane</keyword>
<dbReference type="GO" id="GO:0006487">
    <property type="term" value="P:protein N-linked glycosylation"/>
    <property type="evidence" value="ECO:0007669"/>
    <property type="project" value="TreeGrafter"/>
</dbReference>
<name>A0A6A6VZB7_9PEZI</name>
<evidence type="ECO:0000256" key="5">
    <source>
        <dbReference type="SAM" id="Phobius"/>
    </source>
</evidence>
<evidence type="ECO:0000313" key="6">
    <source>
        <dbReference type="EMBL" id="KAF2755653.1"/>
    </source>
</evidence>
<accession>A0A6A6VZB7</accession>
<feature type="transmembrane region" description="Helical" evidence="5">
    <location>
        <begin position="29"/>
        <end position="52"/>
    </location>
</feature>
<protein>
    <recommendedName>
        <fullName evidence="8">Nucleotide-diphospho-sugar transferase domain-containing protein</fullName>
    </recommendedName>
</protein>
<evidence type="ECO:0000256" key="2">
    <source>
        <dbReference type="ARBA" id="ARBA00022676"/>
    </source>
</evidence>
<dbReference type="RefSeq" id="XP_033598104.1">
    <property type="nucleotide sequence ID" value="XM_033738992.1"/>
</dbReference>
<dbReference type="Proteomes" id="UP000799437">
    <property type="component" value="Unassembled WGS sequence"/>
</dbReference>
<organism evidence="6 7">
    <name type="scientific">Pseudovirgaria hyperparasitica</name>
    <dbReference type="NCBI Taxonomy" id="470096"/>
    <lineage>
        <taxon>Eukaryota</taxon>
        <taxon>Fungi</taxon>
        <taxon>Dikarya</taxon>
        <taxon>Ascomycota</taxon>
        <taxon>Pezizomycotina</taxon>
        <taxon>Dothideomycetes</taxon>
        <taxon>Dothideomycetes incertae sedis</taxon>
        <taxon>Acrospermales</taxon>
        <taxon>Acrospermaceae</taxon>
        <taxon>Pseudovirgaria</taxon>
    </lineage>
</organism>
<dbReference type="InterPro" id="IPR008630">
    <property type="entry name" value="Glyco_trans_34"/>
</dbReference>
<keyword evidence="7" id="KW-1185">Reference proteome</keyword>
<proteinExistence type="inferred from homology"/>
<sequence length="400" mass="46441">MFAEHRYTLLGGQSSMATIFSRWRKSWTFGMVATFLVVIYLFFGSVFVGGIIPDSHSTQSNTPIPAGQVPSPNNGAVDTPHPTLPFDELIRQLWEPQKLDITAPEFVDQDGDLHKLPAEPFIKEKLGKRLLILDVDTRPYDGEGELFNTKKEWDWNTVKHLSAGIIGHYMYSVIHGYDYLMLRAPRYEDRHDAWGKVLMMEYALKNHDYVVFYDSDAIMANPEVPIEWLMNYWQITSNYSIAIASESLLERDKDEKGNPGQNSGFMIVNNIPKTHEIYRAWAECPEESHYPGCAKWKQTRLREQSAFSNYVVYEYKDEIKILPCAEANGYPEQDPDSHCKGVFLRHHWMHKELTKDMFAHNVMRMWAPRIHKHYMDNYNDLVEDLQDKKFVGSKMVDKTA</sequence>
<feature type="region of interest" description="Disordered" evidence="4">
    <location>
        <begin position="59"/>
        <end position="80"/>
    </location>
</feature>
<dbReference type="OrthoDB" id="3763672at2759"/>
<dbReference type="GeneID" id="54480046"/>
<evidence type="ECO:0000256" key="4">
    <source>
        <dbReference type="SAM" id="MobiDB-lite"/>
    </source>
</evidence>
<dbReference type="GO" id="GO:0000139">
    <property type="term" value="C:Golgi membrane"/>
    <property type="evidence" value="ECO:0007669"/>
    <property type="project" value="TreeGrafter"/>
</dbReference>
<evidence type="ECO:0000256" key="1">
    <source>
        <dbReference type="ARBA" id="ARBA00005664"/>
    </source>
</evidence>
<comment type="similarity">
    <text evidence="1">Belongs to the glycosyltransferase 34 family.</text>
</comment>
<dbReference type="InterPro" id="IPR029044">
    <property type="entry name" value="Nucleotide-diphossugar_trans"/>
</dbReference>
<keyword evidence="2" id="KW-0328">Glycosyltransferase</keyword>
<dbReference type="GO" id="GO:0016757">
    <property type="term" value="F:glycosyltransferase activity"/>
    <property type="evidence" value="ECO:0007669"/>
    <property type="project" value="UniProtKB-KW"/>
</dbReference>
<keyword evidence="5" id="KW-0472">Membrane</keyword>
<keyword evidence="5" id="KW-1133">Transmembrane helix</keyword>
<dbReference type="PANTHER" id="PTHR31306">
    <property type="entry name" value="ALPHA-1,6-MANNOSYLTRANSFERASE MNN11-RELATED"/>
    <property type="match status" value="1"/>
</dbReference>
<keyword evidence="3" id="KW-0808">Transferase</keyword>